<dbReference type="AlphaFoldDB" id="A0A8H5XBM0"/>
<dbReference type="PANTHER" id="PTHR43328:SF1">
    <property type="entry name" value="N-ACETYLTRANSFERASE DOMAIN-CONTAINING PROTEIN"/>
    <property type="match status" value="1"/>
</dbReference>
<name>A0A8H5XBM0_FUSCI</name>
<dbReference type="InterPro" id="IPR000182">
    <property type="entry name" value="GNAT_dom"/>
</dbReference>
<dbReference type="Proteomes" id="UP000572754">
    <property type="component" value="Unassembled WGS sequence"/>
</dbReference>
<dbReference type="InterPro" id="IPR016181">
    <property type="entry name" value="Acyl_CoA_acyltransferase"/>
</dbReference>
<reference evidence="2 3" key="2">
    <citation type="submission" date="2020-05" db="EMBL/GenBank/DDBJ databases">
        <title>Identification and distribution of gene clusters putatively required for synthesis of sphingolipid metabolism inhibitors in phylogenetically diverse species of the filamentous fungus Fusarium.</title>
        <authorList>
            <person name="Kim H.-S."/>
            <person name="Busman M."/>
            <person name="Brown D.W."/>
            <person name="Divon H."/>
            <person name="Uhlig S."/>
            <person name="Proctor R.H."/>
        </authorList>
    </citation>
    <scope>NUCLEOTIDE SEQUENCE [LARGE SCALE GENOMIC DNA]</scope>
    <source>
        <strain evidence="2 3">NRRL 25331</strain>
    </source>
</reference>
<dbReference type="Gene3D" id="3.40.630.30">
    <property type="match status" value="1"/>
</dbReference>
<sequence length="180" mass="20571">MASKPVLQLRKCLVRAYNDEDTHSLAKAANNPRIAQWMCNTFPQPYTIKDAENWISITNTPSKLRDFAICETSGSLVIGGIGLKARGDIHYRTMEIGYWICEEYWHHGIATEVVSAFSDWAFENFAHLVRLEAEVFEGNFGSCRVLEKAGFEFEVKRRAAIEKFGDVKDTFIYVKFRAGY</sequence>
<feature type="domain" description="N-acetyltransferase" evidence="1">
    <location>
        <begin position="21"/>
        <end position="178"/>
    </location>
</feature>
<dbReference type="PROSITE" id="PS51186">
    <property type="entry name" value="GNAT"/>
    <property type="match status" value="1"/>
</dbReference>
<protein>
    <submittedName>
        <fullName evidence="2">N-acetyltransferase p20</fullName>
    </submittedName>
</protein>
<dbReference type="PANTHER" id="PTHR43328">
    <property type="entry name" value="ACETYLTRANSFERASE-RELATED"/>
    <property type="match status" value="1"/>
</dbReference>
<dbReference type="EMBL" id="JAAQPE010000048">
    <property type="protein sequence ID" value="KAF5689448.1"/>
    <property type="molecule type" value="Genomic_DNA"/>
</dbReference>
<dbReference type="Pfam" id="PF13302">
    <property type="entry name" value="Acetyltransf_3"/>
    <property type="match status" value="1"/>
</dbReference>
<dbReference type="SUPFAM" id="SSF55729">
    <property type="entry name" value="Acyl-CoA N-acyltransferases (Nat)"/>
    <property type="match status" value="1"/>
</dbReference>
<keyword evidence="3" id="KW-1185">Reference proteome</keyword>
<accession>A0A8H5XBM0</accession>
<organism evidence="2 3">
    <name type="scientific">Fusarium circinatum</name>
    <name type="common">Pitch canker fungus</name>
    <name type="synonym">Gibberella circinata</name>
    <dbReference type="NCBI Taxonomy" id="48490"/>
    <lineage>
        <taxon>Eukaryota</taxon>
        <taxon>Fungi</taxon>
        <taxon>Dikarya</taxon>
        <taxon>Ascomycota</taxon>
        <taxon>Pezizomycotina</taxon>
        <taxon>Sordariomycetes</taxon>
        <taxon>Hypocreomycetidae</taxon>
        <taxon>Hypocreales</taxon>
        <taxon>Nectriaceae</taxon>
        <taxon>Fusarium</taxon>
        <taxon>Fusarium fujikuroi species complex</taxon>
    </lineage>
</organism>
<proteinExistence type="predicted"/>
<reference evidence="3" key="1">
    <citation type="journal article" date="2020" name="BMC Genomics">
        <title>Correction to: Identification and distribution of gene clusters required for synthesis of sphingolipid metabolism inhibitors in diverse species of the filamentous fungus Fusarium.</title>
        <authorList>
            <person name="Kim H.S."/>
            <person name="Lohmar J.M."/>
            <person name="Busman M."/>
            <person name="Brown D.W."/>
            <person name="Naumann T.A."/>
            <person name="Divon H.H."/>
            <person name="Lysoe E."/>
            <person name="Uhlig S."/>
            <person name="Proctor R.H."/>
        </authorList>
    </citation>
    <scope>NUCLEOTIDE SEQUENCE [LARGE SCALE GENOMIC DNA]</scope>
    <source>
        <strain evidence="3">NRRL 25331</strain>
    </source>
</reference>
<dbReference type="GO" id="GO:0016747">
    <property type="term" value="F:acyltransferase activity, transferring groups other than amino-acyl groups"/>
    <property type="evidence" value="ECO:0007669"/>
    <property type="project" value="InterPro"/>
</dbReference>
<evidence type="ECO:0000313" key="2">
    <source>
        <dbReference type="EMBL" id="KAF5689448.1"/>
    </source>
</evidence>
<evidence type="ECO:0000259" key="1">
    <source>
        <dbReference type="PROSITE" id="PS51186"/>
    </source>
</evidence>
<keyword evidence="2" id="KW-0808">Transferase</keyword>
<gene>
    <name evidence="2" type="ORF">FCIRC_1384</name>
</gene>
<evidence type="ECO:0000313" key="3">
    <source>
        <dbReference type="Proteomes" id="UP000572754"/>
    </source>
</evidence>
<comment type="caution">
    <text evidence="2">The sequence shown here is derived from an EMBL/GenBank/DDBJ whole genome shotgun (WGS) entry which is preliminary data.</text>
</comment>